<feature type="domain" description="Aminoacyl-transfer RNA synthetases class-II family profile" evidence="6">
    <location>
        <begin position="88"/>
        <end position="203"/>
    </location>
</feature>
<dbReference type="GO" id="GO:0006421">
    <property type="term" value="P:asparaginyl-tRNA aminoacylation"/>
    <property type="evidence" value="ECO:0007669"/>
    <property type="project" value="TreeGrafter"/>
</dbReference>
<gene>
    <name evidence="7" type="ORF">ANCDUO_05820</name>
</gene>
<dbReference type="AlphaFoldDB" id="A0A0C2GRF7"/>
<keyword evidence="1 7" id="KW-0436">Ligase</keyword>
<accession>A0A0C2GRF7</accession>
<evidence type="ECO:0000313" key="8">
    <source>
        <dbReference type="Proteomes" id="UP000054047"/>
    </source>
</evidence>
<keyword evidence="3" id="KW-0067">ATP-binding</keyword>
<keyword evidence="2" id="KW-0547">Nucleotide-binding</keyword>
<protein>
    <submittedName>
        <fullName evidence="7">Asparagine--tRNA ligase domain protein</fullName>
    </submittedName>
</protein>
<dbReference type="OrthoDB" id="360585at2759"/>
<sequence>MLFKRVPENTIACRLFFSNTTQLHVGSAVSITGKWQPSLGSQQEKELLADACQVLATDAEPRYASLSPDQLRKKVHLRARSQSFSALLRLRSKLFLKTHDYFMSHGYIHIDTPVFTANDCEGAGETFSVADSSSKDFFANHDAFLSVSGQLHLEAMVSNREYFSGISRVYTLSSGCRADKQQSRNHLTEFRMLEAEIAFCEGP</sequence>
<evidence type="ECO:0000256" key="4">
    <source>
        <dbReference type="ARBA" id="ARBA00022917"/>
    </source>
</evidence>
<dbReference type="SUPFAM" id="SSF55681">
    <property type="entry name" value="Class II aaRS and biotin synthetases"/>
    <property type="match status" value="1"/>
</dbReference>
<dbReference type="Proteomes" id="UP000054047">
    <property type="component" value="Unassembled WGS sequence"/>
</dbReference>
<evidence type="ECO:0000256" key="3">
    <source>
        <dbReference type="ARBA" id="ARBA00022840"/>
    </source>
</evidence>
<proteinExistence type="predicted"/>
<dbReference type="GO" id="GO:0004816">
    <property type="term" value="F:asparagine-tRNA ligase activity"/>
    <property type="evidence" value="ECO:0007669"/>
    <property type="project" value="TreeGrafter"/>
</dbReference>
<reference evidence="7 8" key="1">
    <citation type="submission" date="2013-12" db="EMBL/GenBank/DDBJ databases">
        <title>Draft genome of the parsitic nematode Ancylostoma duodenale.</title>
        <authorList>
            <person name="Mitreva M."/>
        </authorList>
    </citation>
    <scope>NUCLEOTIDE SEQUENCE [LARGE SCALE GENOMIC DNA]</scope>
    <source>
        <strain evidence="7 8">Zhejiang</strain>
    </source>
</reference>
<evidence type="ECO:0000256" key="5">
    <source>
        <dbReference type="ARBA" id="ARBA00023146"/>
    </source>
</evidence>
<name>A0A0C2GRF7_9BILA</name>
<evidence type="ECO:0000256" key="2">
    <source>
        <dbReference type="ARBA" id="ARBA00022741"/>
    </source>
</evidence>
<keyword evidence="8" id="KW-1185">Reference proteome</keyword>
<organism evidence="7 8">
    <name type="scientific">Ancylostoma duodenale</name>
    <dbReference type="NCBI Taxonomy" id="51022"/>
    <lineage>
        <taxon>Eukaryota</taxon>
        <taxon>Metazoa</taxon>
        <taxon>Ecdysozoa</taxon>
        <taxon>Nematoda</taxon>
        <taxon>Chromadorea</taxon>
        <taxon>Rhabditida</taxon>
        <taxon>Rhabditina</taxon>
        <taxon>Rhabditomorpha</taxon>
        <taxon>Strongyloidea</taxon>
        <taxon>Ancylostomatidae</taxon>
        <taxon>Ancylostomatinae</taxon>
        <taxon>Ancylostoma</taxon>
    </lineage>
</organism>
<dbReference type="PANTHER" id="PTHR22594:SF34">
    <property type="entry name" value="ASPARAGINE--TRNA LIGASE, MITOCHONDRIAL-RELATED"/>
    <property type="match status" value="1"/>
</dbReference>
<dbReference type="Pfam" id="PF00152">
    <property type="entry name" value="tRNA-synt_2"/>
    <property type="match status" value="1"/>
</dbReference>
<dbReference type="PANTHER" id="PTHR22594">
    <property type="entry name" value="ASPARTYL/LYSYL-TRNA SYNTHETASE"/>
    <property type="match status" value="1"/>
</dbReference>
<dbReference type="Gene3D" id="3.30.930.10">
    <property type="entry name" value="Bira Bifunctional Protein, Domain 2"/>
    <property type="match status" value="1"/>
</dbReference>
<dbReference type="InterPro" id="IPR045864">
    <property type="entry name" value="aa-tRNA-synth_II/BPL/LPL"/>
</dbReference>
<dbReference type="InterPro" id="IPR006195">
    <property type="entry name" value="aa-tRNA-synth_II"/>
</dbReference>
<evidence type="ECO:0000313" key="7">
    <source>
        <dbReference type="EMBL" id="KIH63875.1"/>
    </source>
</evidence>
<dbReference type="PROSITE" id="PS50862">
    <property type="entry name" value="AA_TRNA_LIGASE_II"/>
    <property type="match status" value="1"/>
</dbReference>
<keyword evidence="4" id="KW-0648">Protein biosynthesis</keyword>
<evidence type="ECO:0000259" key="6">
    <source>
        <dbReference type="PROSITE" id="PS50862"/>
    </source>
</evidence>
<dbReference type="GO" id="GO:0005739">
    <property type="term" value="C:mitochondrion"/>
    <property type="evidence" value="ECO:0007669"/>
    <property type="project" value="TreeGrafter"/>
</dbReference>
<dbReference type="InterPro" id="IPR004364">
    <property type="entry name" value="Aa-tRNA-synt_II"/>
</dbReference>
<dbReference type="EMBL" id="KN728386">
    <property type="protein sequence ID" value="KIH63875.1"/>
    <property type="molecule type" value="Genomic_DNA"/>
</dbReference>
<keyword evidence="5" id="KW-0030">Aminoacyl-tRNA synthetase</keyword>
<evidence type="ECO:0000256" key="1">
    <source>
        <dbReference type="ARBA" id="ARBA00022598"/>
    </source>
</evidence>
<dbReference type="GO" id="GO:0005524">
    <property type="term" value="F:ATP binding"/>
    <property type="evidence" value="ECO:0007669"/>
    <property type="project" value="UniProtKB-KW"/>
</dbReference>